<keyword evidence="3 7" id="KW-0547">Nucleotide-binding</keyword>
<comment type="subcellular location">
    <subcellularLocation>
        <location evidence="7">Mitochondrion</location>
    </subcellularLocation>
</comment>
<evidence type="ECO:0000256" key="3">
    <source>
        <dbReference type="ARBA" id="ARBA00022741"/>
    </source>
</evidence>
<dbReference type="InterPro" id="IPR018027">
    <property type="entry name" value="Asn/Gln_amidotransferase"/>
</dbReference>
<dbReference type="GO" id="GO:0050567">
    <property type="term" value="F:glutaminyl-tRNA synthase (glutamine-hydrolyzing) activity"/>
    <property type="evidence" value="ECO:0007669"/>
    <property type="project" value="UniProtKB-UniRule"/>
</dbReference>
<comment type="subunit">
    <text evidence="7">Subunit of the heterotrimeric GatCAB amidotransferase (AdT) complex, composed of A, B and C subunits.</text>
</comment>
<evidence type="ECO:0000256" key="1">
    <source>
        <dbReference type="ARBA" id="ARBA00005306"/>
    </source>
</evidence>
<comment type="similarity">
    <text evidence="1 7">Belongs to the GatB/GatE family. GatB subfamily.</text>
</comment>
<dbReference type="HAMAP" id="MF_00121">
    <property type="entry name" value="GatB"/>
    <property type="match status" value="1"/>
</dbReference>
<keyword evidence="4 7" id="KW-0067">ATP-binding</keyword>
<dbReference type="STRING" id="94128.A0A2A3E4R0"/>
<organism evidence="9 10">
    <name type="scientific">Apis cerana cerana</name>
    <name type="common">Oriental honeybee</name>
    <dbReference type="NCBI Taxonomy" id="94128"/>
    <lineage>
        <taxon>Eukaryota</taxon>
        <taxon>Metazoa</taxon>
        <taxon>Ecdysozoa</taxon>
        <taxon>Arthropoda</taxon>
        <taxon>Hexapoda</taxon>
        <taxon>Insecta</taxon>
        <taxon>Pterygota</taxon>
        <taxon>Neoptera</taxon>
        <taxon>Endopterygota</taxon>
        <taxon>Hymenoptera</taxon>
        <taxon>Apocrita</taxon>
        <taxon>Aculeata</taxon>
        <taxon>Apoidea</taxon>
        <taxon>Anthophila</taxon>
        <taxon>Apidae</taxon>
        <taxon>Apis</taxon>
    </lineage>
</organism>
<dbReference type="GO" id="GO:0030956">
    <property type="term" value="C:glutamyl-tRNA(Gln) amidotransferase complex"/>
    <property type="evidence" value="ECO:0007669"/>
    <property type="project" value="UniProtKB-UniRule"/>
</dbReference>
<evidence type="ECO:0000256" key="6">
    <source>
        <dbReference type="ARBA" id="ARBA00047913"/>
    </source>
</evidence>
<accession>A0A2A3E4R0</accession>
<dbReference type="PANTHER" id="PTHR11659:SF0">
    <property type="entry name" value="GLUTAMYL-TRNA(GLN) AMIDOTRANSFERASE SUBUNIT B, MITOCHONDRIAL"/>
    <property type="match status" value="1"/>
</dbReference>
<feature type="domain" description="Asn/Gln amidotransferase" evidence="8">
    <location>
        <begin position="388"/>
        <end position="538"/>
    </location>
</feature>
<dbReference type="GO" id="GO:0032543">
    <property type="term" value="P:mitochondrial translation"/>
    <property type="evidence" value="ECO:0007669"/>
    <property type="project" value="UniProtKB-UniRule"/>
</dbReference>
<evidence type="ECO:0000313" key="9">
    <source>
        <dbReference type="EMBL" id="PBC26474.1"/>
    </source>
</evidence>
<dbReference type="GO" id="GO:0070681">
    <property type="term" value="P:glutaminyl-tRNAGln biosynthesis via transamidation"/>
    <property type="evidence" value="ECO:0007669"/>
    <property type="project" value="UniProtKB-UniRule"/>
</dbReference>
<evidence type="ECO:0000256" key="5">
    <source>
        <dbReference type="ARBA" id="ARBA00022917"/>
    </source>
</evidence>
<dbReference type="GO" id="GO:0005524">
    <property type="term" value="F:ATP binding"/>
    <property type="evidence" value="ECO:0007669"/>
    <property type="project" value="UniProtKB-KW"/>
</dbReference>
<keyword evidence="10" id="KW-1185">Reference proteome</keyword>
<proteinExistence type="inferred from homology"/>
<keyword evidence="9" id="KW-0808">Transferase</keyword>
<evidence type="ECO:0000256" key="4">
    <source>
        <dbReference type="ARBA" id="ARBA00022840"/>
    </source>
</evidence>
<sequence length="539" mass="61803">MFSCRRIYLKNFIKNCYEDIYKKCDIQSISTDIREWKPTIGLEIHAQILTKSKLFSGASTNFNCPINSSVSLFDCAIPGTMPVLNKKCVEAGILTALALSCEINAVSMFERKHYFYSDLPVNIISINNISLSSKAGFQITQQKKPLAVNGEIKFNVFKPEIHKQPYTKSSKIKQIQLEQDSGRSFHNEDFGRSLIDLNRAGIPLMELVFEPDLTNGEEAAALVKELCFILQLLGTCSCKMEEGALRVDANVSVNKSNAPLGIRTEIKNIGSIGAINRAIEYEIKRQISILEAGNQVINETRAWNPVDKKTILMREKEEKHDYRFMPEPNLLPLYLHIDNTMENKYNLINVPSLKKQLPELPEQIRQKLQNTLTPHVFIAIMSNLELYLLFRDILNNGKHRKPQLVAQILISEVCAFIDEHKLNLAFCVCNQKYIEKTIDLLQAKVINQHILRRLLNKLLSESNKMPEQIVEENNWFMISNEEKLEILCLKVLKTNPKWVKKYKRGNKKIFKKFLHEVVTLTEGCAEMVKVSKIMTRLLS</sequence>
<dbReference type="Pfam" id="PF02934">
    <property type="entry name" value="GatB_N"/>
    <property type="match status" value="1"/>
</dbReference>
<dbReference type="SUPFAM" id="SSF55931">
    <property type="entry name" value="Glutamine synthetase/guanido kinase"/>
    <property type="match status" value="1"/>
</dbReference>
<dbReference type="EC" id="6.3.5.-" evidence="7"/>
<dbReference type="EMBL" id="KZ288386">
    <property type="protein sequence ID" value="PBC26474.1"/>
    <property type="molecule type" value="Genomic_DNA"/>
</dbReference>
<dbReference type="InterPro" id="IPR017959">
    <property type="entry name" value="Asn/Gln-tRNA_amidoTrfase_suB/E"/>
</dbReference>
<gene>
    <name evidence="9" type="ORF">APICC_01326</name>
</gene>
<dbReference type="InterPro" id="IPR004413">
    <property type="entry name" value="GatB"/>
</dbReference>
<protein>
    <recommendedName>
        <fullName evidence="7">Glutamyl-tRNA(Gln) amidotransferase subunit B, mitochondrial</fullName>
        <shortName evidence="7">Glu-AdT subunit B</shortName>
        <ecNumber evidence="7">6.3.5.-</ecNumber>
    </recommendedName>
</protein>
<dbReference type="GO" id="GO:0005739">
    <property type="term" value="C:mitochondrion"/>
    <property type="evidence" value="ECO:0007669"/>
    <property type="project" value="UniProtKB-SubCell"/>
</dbReference>
<dbReference type="PANTHER" id="PTHR11659">
    <property type="entry name" value="GLUTAMYL-TRNA GLN AMIDOTRANSFERASE SUBUNIT B MITOCHONDRIAL AND PROKARYOTIC PET112-RELATED"/>
    <property type="match status" value="1"/>
</dbReference>
<dbReference type="SMART" id="SM00845">
    <property type="entry name" value="GatB_Yqey"/>
    <property type="match status" value="1"/>
</dbReference>
<dbReference type="InterPro" id="IPR023168">
    <property type="entry name" value="GatB_Yqey_C_2"/>
</dbReference>
<evidence type="ECO:0000256" key="2">
    <source>
        <dbReference type="ARBA" id="ARBA00022598"/>
    </source>
</evidence>
<dbReference type="InterPro" id="IPR006075">
    <property type="entry name" value="Asn/Gln-tRNA_Trfase_suB/E_cat"/>
</dbReference>
<keyword evidence="2 7" id="KW-0436">Ligase</keyword>
<evidence type="ECO:0000259" key="8">
    <source>
        <dbReference type="SMART" id="SM00845"/>
    </source>
</evidence>
<keyword evidence="7" id="KW-0496">Mitochondrion</keyword>
<name>A0A2A3E4R0_APICC</name>
<dbReference type="AlphaFoldDB" id="A0A2A3E4R0"/>
<dbReference type="Gene3D" id="1.10.10.410">
    <property type="match status" value="1"/>
</dbReference>
<evidence type="ECO:0000256" key="7">
    <source>
        <dbReference type="HAMAP-Rule" id="MF_03147"/>
    </source>
</evidence>
<dbReference type="InterPro" id="IPR003789">
    <property type="entry name" value="Asn/Gln_tRNA_amidoTrase-B-like"/>
</dbReference>
<dbReference type="Proteomes" id="UP000242457">
    <property type="component" value="Unassembled WGS sequence"/>
</dbReference>
<dbReference type="GO" id="GO:0016740">
    <property type="term" value="F:transferase activity"/>
    <property type="evidence" value="ECO:0007669"/>
    <property type="project" value="UniProtKB-KW"/>
</dbReference>
<comment type="function">
    <text evidence="7">Allows the formation of correctly charged Gln-tRNA(Gln) through the transamidation of misacylated Glu-tRNA(Gln) in the mitochondria. The reaction takes place in the presence of glutamine and ATP through an activated gamma-phospho-Glu-tRNA(Gln).</text>
</comment>
<evidence type="ECO:0000313" key="10">
    <source>
        <dbReference type="Proteomes" id="UP000242457"/>
    </source>
</evidence>
<comment type="catalytic activity">
    <reaction evidence="6 7">
        <text>L-glutamyl-tRNA(Gln) + L-glutamine + ATP + H2O = L-glutaminyl-tRNA(Gln) + L-glutamate + ADP + phosphate + H(+)</text>
        <dbReference type="Rhea" id="RHEA:17521"/>
        <dbReference type="Rhea" id="RHEA-COMP:9681"/>
        <dbReference type="Rhea" id="RHEA-COMP:9684"/>
        <dbReference type="ChEBI" id="CHEBI:15377"/>
        <dbReference type="ChEBI" id="CHEBI:15378"/>
        <dbReference type="ChEBI" id="CHEBI:29985"/>
        <dbReference type="ChEBI" id="CHEBI:30616"/>
        <dbReference type="ChEBI" id="CHEBI:43474"/>
        <dbReference type="ChEBI" id="CHEBI:58359"/>
        <dbReference type="ChEBI" id="CHEBI:78520"/>
        <dbReference type="ChEBI" id="CHEBI:78521"/>
        <dbReference type="ChEBI" id="CHEBI:456216"/>
    </reaction>
</comment>
<dbReference type="Pfam" id="PF02637">
    <property type="entry name" value="GatB_Yqey"/>
    <property type="match status" value="1"/>
</dbReference>
<dbReference type="OrthoDB" id="1722066at2759"/>
<dbReference type="InterPro" id="IPR014746">
    <property type="entry name" value="Gln_synth/guanido_kin_cat_dom"/>
</dbReference>
<dbReference type="NCBIfam" id="TIGR00133">
    <property type="entry name" value="gatB"/>
    <property type="match status" value="1"/>
</dbReference>
<reference evidence="9 10" key="1">
    <citation type="submission" date="2014-07" db="EMBL/GenBank/DDBJ databases">
        <title>Genomic and transcriptomic analysis on Apis cerana provide comprehensive insights into honey bee biology.</title>
        <authorList>
            <person name="Diao Q."/>
            <person name="Sun L."/>
            <person name="Zheng H."/>
            <person name="Zheng H."/>
            <person name="Xu S."/>
            <person name="Wang S."/>
            <person name="Zeng Z."/>
            <person name="Hu F."/>
            <person name="Su S."/>
            <person name="Wu J."/>
        </authorList>
    </citation>
    <scope>NUCLEOTIDE SEQUENCE [LARGE SCALE GENOMIC DNA]</scope>
    <source>
        <tissue evidence="9">Pupae without intestine</tissue>
    </source>
</reference>
<dbReference type="NCBIfam" id="NF004012">
    <property type="entry name" value="PRK05477.1-2"/>
    <property type="match status" value="1"/>
</dbReference>
<dbReference type="SUPFAM" id="SSF89095">
    <property type="entry name" value="GatB/YqeY motif"/>
    <property type="match status" value="1"/>
</dbReference>
<keyword evidence="5 7" id="KW-0648">Protein biosynthesis</keyword>